<evidence type="ECO:0000256" key="3">
    <source>
        <dbReference type="ARBA" id="ARBA00022448"/>
    </source>
</evidence>
<feature type="transmembrane region" description="Helical" evidence="9">
    <location>
        <begin position="350"/>
        <end position="372"/>
    </location>
</feature>
<dbReference type="InterPro" id="IPR020846">
    <property type="entry name" value="MFS_dom"/>
</dbReference>
<evidence type="ECO:0000256" key="8">
    <source>
        <dbReference type="ARBA" id="ARBA00023136"/>
    </source>
</evidence>
<dbReference type="Gene3D" id="1.20.1250.20">
    <property type="entry name" value="MFS general substrate transporter like domains"/>
    <property type="match status" value="2"/>
</dbReference>
<comment type="similarity">
    <text evidence="2">Belongs to the major facilitator superfamily. Metabolite:H+ Symporter (MHS) family (TC 2.A.1.6) family.</text>
</comment>
<dbReference type="RefSeq" id="WP_317570403.1">
    <property type="nucleotide sequence ID" value="NZ_JAWLKA010000019.1"/>
</dbReference>
<feature type="transmembrane region" description="Helical" evidence="9">
    <location>
        <begin position="414"/>
        <end position="434"/>
    </location>
</feature>
<feature type="domain" description="Major facilitator superfamily (MFS) profile" evidence="10">
    <location>
        <begin position="31"/>
        <end position="438"/>
    </location>
</feature>
<comment type="subcellular location">
    <subcellularLocation>
        <location evidence="1">Cell membrane</location>
        <topology evidence="1">Multi-pass membrane protein</topology>
    </subcellularLocation>
</comment>
<evidence type="ECO:0000256" key="5">
    <source>
        <dbReference type="ARBA" id="ARBA00022692"/>
    </source>
</evidence>
<feature type="transmembrane region" description="Helical" evidence="9">
    <location>
        <begin position="291"/>
        <end position="313"/>
    </location>
</feature>
<evidence type="ECO:0000256" key="4">
    <source>
        <dbReference type="ARBA" id="ARBA00022475"/>
    </source>
</evidence>
<evidence type="ECO:0000313" key="12">
    <source>
        <dbReference type="Proteomes" id="UP001185737"/>
    </source>
</evidence>
<dbReference type="PROSITE" id="PS00217">
    <property type="entry name" value="SUGAR_TRANSPORT_2"/>
    <property type="match status" value="1"/>
</dbReference>
<dbReference type="PROSITE" id="PS00216">
    <property type="entry name" value="SUGAR_TRANSPORT_1"/>
    <property type="match status" value="1"/>
</dbReference>
<reference evidence="11 12" key="1">
    <citation type="submission" date="2023-10" db="EMBL/GenBank/DDBJ databases">
        <title>Development of a sustainable strategy for remediation of hydrocarbon-contaminated territories based on the waste exchange concept.</title>
        <authorList>
            <person name="Krivoruchko A."/>
        </authorList>
    </citation>
    <scope>NUCLEOTIDE SEQUENCE [LARGE SCALE GENOMIC DNA]</scope>
    <source>
        <strain evidence="11 12">IEGM 60</strain>
    </source>
</reference>
<gene>
    <name evidence="11" type="ORF">R3Q59_29075</name>
</gene>
<feature type="transmembrane region" description="Helical" evidence="9">
    <location>
        <begin position="257"/>
        <end position="279"/>
    </location>
</feature>
<evidence type="ECO:0000313" key="11">
    <source>
        <dbReference type="EMBL" id="MDV6284549.1"/>
    </source>
</evidence>
<dbReference type="Proteomes" id="UP001185737">
    <property type="component" value="Unassembled WGS sequence"/>
</dbReference>
<dbReference type="Pfam" id="PF07690">
    <property type="entry name" value="MFS_1"/>
    <property type="match status" value="1"/>
</dbReference>
<protein>
    <submittedName>
        <fullName evidence="11">MFS transporter</fullName>
    </submittedName>
</protein>
<dbReference type="PANTHER" id="PTHR43528:SF1">
    <property type="entry name" value="ALPHA-KETOGLUTARATE PERMEASE"/>
    <property type="match status" value="1"/>
</dbReference>
<comment type="caution">
    <text evidence="11">The sequence shown here is derived from an EMBL/GenBank/DDBJ whole genome shotgun (WGS) entry which is preliminary data.</text>
</comment>
<keyword evidence="3" id="KW-0813">Transport</keyword>
<evidence type="ECO:0000256" key="9">
    <source>
        <dbReference type="SAM" id="Phobius"/>
    </source>
</evidence>
<keyword evidence="8 9" id="KW-0472">Membrane</keyword>
<feature type="transmembrane region" description="Helical" evidence="9">
    <location>
        <begin position="168"/>
        <end position="191"/>
    </location>
</feature>
<keyword evidence="7 9" id="KW-1133">Transmembrane helix</keyword>
<organism evidence="11 12">
    <name type="scientific">Rhodococcus jostii</name>
    <dbReference type="NCBI Taxonomy" id="132919"/>
    <lineage>
        <taxon>Bacteria</taxon>
        <taxon>Bacillati</taxon>
        <taxon>Actinomycetota</taxon>
        <taxon>Actinomycetes</taxon>
        <taxon>Mycobacteriales</taxon>
        <taxon>Nocardiaceae</taxon>
        <taxon>Rhodococcus</taxon>
    </lineage>
</organism>
<keyword evidence="5 9" id="KW-0812">Transmembrane</keyword>
<dbReference type="SUPFAM" id="SSF103473">
    <property type="entry name" value="MFS general substrate transporter"/>
    <property type="match status" value="1"/>
</dbReference>
<evidence type="ECO:0000256" key="2">
    <source>
        <dbReference type="ARBA" id="ARBA00008240"/>
    </source>
</evidence>
<accession>A0ABU4CLX5</accession>
<feature type="transmembrane region" description="Helical" evidence="9">
    <location>
        <begin position="325"/>
        <end position="344"/>
    </location>
</feature>
<dbReference type="InterPro" id="IPR036259">
    <property type="entry name" value="MFS_trans_sf"/>
</dbReference>
<evidence type="ECO:0000256" key="1">
    <source>
        <dbReference type="ARBA" id="ARBA00004651"/>
    </source>
</evidence>
<feature type="transmembrane region" description="Helical" evidence="9">
    <location>
        <begin position="69"/>
        <end position="90"/>
    </location>
</feature>
<feature type="transmembrane region" description="Helical" evidence="9">
    <location>
        <begin position="102"/>
        <end position="121"/>
    </location>
</feature>
<dbReference type="EMBL" id="JAWLKA010000019">
    <property type="protein sequence ID" value="MDV6284549.1"/>
    <property type="molecule type" value="Genomic_DNA"/>
</dbReference>
<keyword evidence="6" id="KW-0769">Symport</keyword>
<dbReference type="PROSITE" id="PS50850">
    <property type="entry name" value="MFS"/>
    <property type="match status" value="1"/>
</dbReference>
<dbReference type="InterPro" id="IPR011701">
    <property type="entry name" value="MFS"/>
</dbReference>
<dbReference type="InterPro" id="IPR005829">
    <property type="entry name" value="Sugar_transporter_CS"/>
</dbReference>
<evidence type="ECO:0000256" key="7">
    <source>
        <dbReference type="ARBA" id="ARBA00022989"/>
    </source>
</evidence>
<feature type="transmembrane region" description="Helical" evidence="9">
    <location>
        <begin position="384"/>
        <end position="402"/>
    </location>
</feature>
<keyword evidence="12" id="KW-1185">Reference proteome</keyword>
<feature type="transmembrane region" description="Helical" evidence="9">
    <location>
        <begin position="203"/>
        <end position="222"/>
    </location>
</feature>
<dbReference type="PANTHER" id="PTHR43528">
    <property type="entry name" value="ALPHA-KETOGLUTARATE PERMEASE"/>
    <property type="match status" value="1"/>
</dbReference>
<evidence type="ECO:0000259" key="10">
    <source>
        <dbReference type="PROSITE" id="PS50850"/>
    </source>
</evidence>
<dbReference type="InterPro" id="IPR051084">
    <property type="entry name" value="H+-coupled_symporters"/>
</dbReference>
<evidence type="ECO:0000256" key="6">
    <source>
        <dbReference type="ARBA" id="ARBA00022847"/>
    </source>
</evidence>
<feature type="transmembrane region" description="Helical" evidence="9">
    <location>
        <begin position="127"/>
        <end position="147"/>
    </location>
</feature>
<proteinExistence type="inferred from homology"/>
<keyword evidence="4" id="KW-1003">Cell membrane</keyword>
<name>A0ABU4CLX5_RHOJO</name>
<sequence>MSEELTTISAGSPPRVPPLMQGVSRRRRAKDLVAVNIGNAIEWFDWNVYAIFAPFFAVQFFNRADPLSAMLSTLAIFGVGFLMRPIGGWVFGMIADKRGRRFSLTLAILLAAAGSMIIALAPTFTQVGVLASAVLLLARLIQGLSHGGETGSAFTYLAEISPDSKRGLWASTPWVGVAIGTMTATGLGFAFTTLLTPEQMSDFGWRIPFFVGAALGIYGLVIRFRMAESDVYEQQDESPHSLTLKDTWRILVEHRTAVKYIAVLSTSGVAIFYTWFIFAPSYATTVHGVPAGQALLAGLLGQAVFLALIPVMGALSDRIGRRKMVFAYTLGFAALAFPLELILGSSAVRLFLAMALASTLLAVCCAPLGAIFTELVPTRVRATVVGITYGGFCAIFGGSAPYLNTWLSSLGLHYLFVATLVGLSLLTAVICWRMPETRGTAIR</sequence>
<feature type="transmembrane region" description="Helical" evidence="9">
    <location>
        <begin position="33"/>
        <end position="57"/>
    </location>
</feature>